<protein>
    <submittedName>
        <fullName evidence="1">Uncharacterized protein</fullName>
    </submittedName>
</protein>
<reference evidence="1 2" key="1">
    <citation type="journal article" date="2019" name="Sci. Rep.">
        <title>Orb-weaving spider Araneus ventricosus genome elucidates the spidroin gene catalogue.</title>
        <authorList>
            <person name="Kono N."/>
            <person name="Nakamura H."/>
            <person name="Ohtoshi R."/>
            <person name="Moran D.A.P."/>
            <person name="Shinohara A."/>
            <person name="Yoshida Y."/>
            <person name="Fujiwara M."/>
            <person name="Mori M."/>
            <person name="Tomita M."/>
            <person name="Arakawa K."/>
        </authorList>
    </citation>
    <scope>NUCLEOTIDE SEQUENCE [LARGE SCALE GENOMIC DNA]</scope>
</reference>
<gene>
    <name evidence="1" type="ORF">AVEN_206168_1</name>
</gene>
<evidence type="ECO:0000313" key="1">
    <source>
        <dbReference type="EMBL" id="GBM26479.1"/>
    </source>
</evidence>
<proteinExistence type="predicted"/>
<accession>A0A4Y2EDZ0</accession>
<name>A0A4Y2EDZ0_ARAVE</name>
<sequence>MDIVILNRGLMTSTTPELAHPNKSHPPHAGGAALFPLVLYRPYTFLGWAGPVWVFLHHTSVKAFDPPTYDLTCSRPNTRRIFSGIRLRTWNPPAQSRDIDK</sequence>
<comment type="caution">
    <text evidence="1">The sequence shown here is derived from an EMBL/GenBank/DDBJ whole genome shotgun (WGS) entry which is preliminary data.</text>
</comment>
<evidence type="ECO:0000313" key="2">
    <source>
        <dbReference type="Proteomes" id="UP000499080"/>
    </source>
</evidence>
<dbReference type="AlphaFoldDB" id="A0A4Y2EDZ0"/>
<dbReference type="EMBL" id="BGPR01000561">
    <property type="protein sequence ID" value="GBM26479.1"/>
    <property type="molecule type" value="Genomic_DNA"/>
</dbReference>
<keyword evidence="2" id="KW-1185">Reference proteome</keyword>
<organism evidence="1 2">
    <name type="scientific">Araneus ventricosus</name>
    <name type="common">Orbweaver spider</name>
    <name type="synonym">Epeira ventricosa</name>
    <dbReference type="NCBI Taxonomy" id="182803"/>
    <lineage>
        <taxon>Eukaryota</taxon>
        <taxon>Metazoa</taxon>
        <taxon>Ecdysozoa</taxon>
        <taxon>Arthropoda</taxon>
        <taxon>Chelicerata</taxon>
        <taxon>Arachnida</taxon>
        <taxon>Araneae</taxon>
        <taxon>Araneomorphae</taxon>
        <taxon>Entelegynae</taxon>
        <taxon>Araneoidea</taxon>
        <taxon>Araneidae</taxon>
        <taxon>Araneus</taxon>
    </lineage>
</organism>
<dbReference type="Proteomes" id="UP000499080">
    <property type="component" value="Unassembled WGS sequence"/>
</dbReference>